<gene>
    <name evidence="2" type="ORF">A3J48_02540</name>
</gene>
<name>A0A1F5P9G0_9BACT</name>
<dbReference type="Proteomes" id="UP000176786">
    <property type="component" value="Unassembled WGS sequence"/>
</dbReference>
<accession>A0A1F5P9G0</accession>
<evidence type="ECO:0000256" key="1">
    <source>
        <dbReference type="SAM" id="Phobius"/>
    </source>
</evidence>
<feature type="transmembrane region" description="Helical" evidence="1">
    <location>
        <begin position="161"/>
        <end position="187"/>
    </location>
</feature>
<evidence type="ECO:0008006" key="4">
    <source>
        <dbReference type="Google" id="ProtNLM"/>
    </source>
</evidence>
<keyword evidence="1" id="KW-0812">Transmembrane</keyword>
<feature type="transmembrane region" description="Helical" evidence="1">
    <location>
        <begin position="220"/>
        <end position="244"/>
    </location>
</feature>
<reference evidence="2 3" key="1">
    <citation type="journal article" date="2016" name="Nat. Commun.">
        <title>Thousands of microbial genomes shed light on interconnected biogeochemical processes in an aquifer system.</title>
        <authorList>
            <person name="Anantharaman K."/>
            <person name="Brown C.T."/>
            <person name="Hug L.A."/>
            <person name="Sharon I."/>
            <person name="Castelle C.J."/>
            <person name="Probst A.J."/>
            <person name="Thomas B.C."/>
            <person name="Singh A."/>
            <person name="Wilkins M.J."/>
            <person name="Karaoz U."/>
            <person name="Brodie E.L."/>
            <person name="Williams K.H."/>
            <person name="Hubbard S.S."/>
            <person name="Banfield J.F."/>
        </authorList>
    </citation>
    <scope>NUCLEOTIDE SEQUENCE [LARGE SCALE GENOMIC DNA]</scope>
</reference>
<sequence>MKNFPFKEIAKRALNFTYAHKWLMPLGLFILGQGSADAWAIIFDQSSMVSFMPAVPENPAMVADFIALHGEKIAGLLLLGIAGAIFYLIVGAISESAVLDTVVKDGVDKKLNLRKSIRSAEHYAMRVFGLRLANAALIVLALALLATPIFILFSKGYEQKALVLSVIGLLIFIPFSFFVSFVFHYAVNFVVQGRMRLKPAIAAGTDLAAKYWLLSLAQTLWSILLYTLASIAFALAVSVAGLFLKGLVFLADKIFTVSLGILSDVVGLVLLAIVGLAFAAVVSVWESTFWAYTWQELVRREKSEQKTAEEIEAVPEVSK</sequence>
<evidence type="ECO:0000313" key="3">
    <source>
        <dbReference type="Proteomes" id="UP000176786"/>
    </source>
</evidence>
<feature type="transmembrane region" description="Helical" evidence="1">
    <location>
        <begin position="132"/>
        <end position="154"/>
    </location>
</feature>
<feature type="transmembrane region" description="Helical" evidence="1">
    <location>
        <begin position="22"/>
        <end position="43"/>
    </location>
</feature>
<comment type="caution">
    <text evidence="2">The sequence shown here is derived from an EMBL/GenBank/DDBJ whole genome shotgun (WGS) entry which is preliminary data.</text>
</comment>
<evidence type="ECO:0000313" key="2">
    <source>
        <dbReference type="EMBL" id="OGE86352.1"/>
    </source>
</evidence>
<keyword evidence="1" id="KW-0472">Membrane</keyword>
<feature type="transmembrane region" description="Helical" evidence="1">
    <location>
        <begin position="265"/>
        <end position="285"/>
    </location>
</feature>
<dbReference type="AlphaFoldDB" id="A0A1F5P9G0"/>
<protein>
    <recommendedName>
        <fullName evidence="4">Glycerophosphoryl diester phosphodiesterase membrane domain-containing protein</fullName>
    </recommendedName>
</protein>
<organism evidence="2 3">
    <name type="scientific">Candidatus Doudnabacteria bacterium RIFCSPHIGHO2_02_FULL_46_11</name>
    <dbReference type="NCBI Taxonomy" id="1817832"/>
    <lineage>
        <taxon>Bacteria</taxon>
        <taxon>Candidatus Doudnaibacteriota</taxon>
    </lineage>
</organism>
<keyword evidence="1" id="KW-1133">Transmembrane helix</keyword>
<proteinExistence type="predicted"/>
<feature type="transmembrane region" description="Helical" evidence="1">
    <location>
        <begin position="73"/>
        <end position="93"/>
    </location>
</feature>
<dbReference type="EMBL" id="MFES01000003">
    <property type="protein sequence ID" value="OGE86352.1"/>
    <property type="molecule type" value="Genomic_DNA"/>
</dbReference>